<protein>
    <recommendedName>
        <fullName evidence="1">Glycosyltransferase 61 catalytic domain-containing protein</fullName>
    </recommendedName>
</protein>
<feature type="domain" description="Glycosyltransferase 61 catalytic" evidence="1">
    <location>
        <begin position="98"/>
        <end position="273"/>
    </location>
</feature>
<dbReference type="InterPro" id="IPR049625">
    <property type="entry name" value="Glyco_transf_61_cat"/>
</dbReference>
<gene>
    <name evidence="2" type="ORF">AAJCM20276_08040</name>
</gene>
<evidence type="ECO:0000313" key="2">
    <source>
        <dbReference type="EMBL" id="BCI66180.1"/>
    </source>
</evidence>
<proteinExistence type="predicted"/>
<sequence>MIAPCERENLSYDLISEDMEVFEYKTALAIPSSERLLEDFSGIYDKYGRIISAGSLFRGPELDYVMGKKHYILGKFNPRSAFPSISDIYWGGFFVGHYGHFIMDTLPRWWNYKKFKSMGYKIALNSHLSREKILSLVWFREFLFLLDIDENDFVVFTFPVIIKNLIVAESPMMDRNCVNDELAKFYQSIGDKAMQHSDPELRSIKNVYITRENLKYGGLYIKNEKEISESLRNDGFSIVSPENLSLCDQLCLFRNKNVTGFVGSAFHNSAFSKGTNGLALSFSKKINRSYALFDAVNEAKISYYHIEDYSIEGKEHFGGSFSVLNPKKLVSFIDNWVCGKVKNNFLYEFSDWEKENIPSQAMDIDGPYKIYDHRGLEAYIHPQESALWFGSSGNGTPFTHPVHAFISGNTIFLIVAHKDAPVLHIDGMDSLSPVLMLDFLGDKNLCGISFQKNGVVTSSPINENNKAIIKGAYFGEWEKFRLEKDNNIISCGRYDKIISLIKKKLTYQ</sequence>
<dbReference type="Pfam" id="PF04577">
    <property type="entry name" value="Glyco_transf_61"/>
    <property type="match status" value="1"/>
</dbReference>
<dbReference type="Proteomes" id="UP000515220">
    <property type="component" value="Chromosome"/>
</dbReference>
<dbReference type="RefSeq" id="WP_099349512.1">
    <property type="nucleotide sequence ID" value="NZ_AP023326.1"/>
</dbReference>
<name>A0A6S6PGT2_ACEAC</name>
<evidence type="ECO:0000259" key="1">
    <source>
        <dbReference type="Pfam" id="PF04577"/>
    </source>
</evidence>
<organism evidence="2 3">
    <name type="scientific">Acetobacter aceti</name>
    <dbReference type="NCBI Taxonomy" id="435"/>
    <lineage>
        <taxon>Bacteria</taxon>
        <taxon>Pseudomonadati</taxon>
        <taxon>Pseudomonadota</taxon>
        <taxon>Alphaproteobacteria</taxon>
        <taxon>Acetobacterales</taxon>
        <taxon>Acetobacteraceae</taxon>
        <taxon>Acetobacter</taxon>
        <taxon>Acetobacter subgen. Acetobacter</taxon>
    </lineage>
</organism>
<accession>A0A6S6PGT2</accession>
<dbReference type="EMBL" id="AP023326">
    <property type="protein sequence ID" value="BCI66180.1"/>
    <property type="molecule type" value="Genomic_DNA"/>
</dbReference>
<dbReference type="GO" id="GO:0016757">
    <property type="term" value="F:glycosyltransferase activity"/>
    <property type="evidence" value="ECO:0007669"/>
    <property type="project" value="InterPro"/>
</dbReference>
<evidence type="ECO:0000313" key="3">
    <source>
        <dbReference type="Proteomes" id="UP000515220"/>
    </source>
</evidence>
<dbReference type="AlphaFoldDB" id="A0A6S6PGT2"/>
<reference evidence="2 3" key="1">
    <citation type="submission" date="2020-07" db="EMBL/GenBank/DDBJ databases">
        <title>Complete Genome Sequence of an acetic acid bacterium, Acetobacter aceti JCM20276.</title>
        <authorList>
            <person name="Hirose Y."/>
            <person name="Mihara H."/>
        </authorList>
    </citation>
    <scope>NUCLEOTIDE SEQUENCE [LARGE SCALE GENOMIC DNA]</scope>
    <source>
        <strain evidence="2 3">JCM20276</strain>
    </source>
</reference>